<dbReference type="InterPro" id="IPR009079">
    <property type="entry name" value="4_helix_cytokine-like_core"/>
</dbReference>
<dbReference type="Gene3D" id="1.20.1250.10">
    <property type="match status" value="1"/>
</dbReference>
<dbReference type="GO" id="GO:0045639">
    <property type="term" value="P:positive regulation of myeloid cell differentiation"/>
    <property type="evidence" value="ECO:0007669"/>
    <property type="project" value="InterPro"/>
</dbReference>
<dbReference type="AlphaFoldDB" id="A0A3Q3EZ92"/>
<feature type="signal peptide" evidence="1">
    <location>
        <begin position="1"/>
        <end position="27"/>
    </location>
</feature>
<dbReference type="SUPFAM" id="SSF47266">
    <property type="entry name" value="4-helical cytokines"/>
    <property type="match status" value="1"/>
</dbReference>
<dbReference type="InParanoid" id="A0A3Q3EZ92"/>
<dbReference type="Ensembl" id="ENSLBET00000013327.1">
    <property type="protein sequence ID" value="ENSLBEP00000012679.1"/>
    <property type="gene ID" value="ENSLBEG00000009726.1"/>
</dbReference>
<dbReference type="PANTHER" id="PTHR10511">
    <property type="entry name" value="GRANULOCYTE COLONY-STIMULATING FACTOR"/>
    <property type="match status" value="1"/>
</dbReference>
<keyword evidence="3" id="KW-1185">Reference proteome</keyword>
<evidence type="ECO:0000313" key="2">
    <source>
        <dbReference type="Ensembl" id="ENSLBEP00000012679.1"/>
    </source>
</evidence>
<dbReference type="Proteomes" id="UP000261660">
    <property type="component" value="Unplaced"/>
</dbReference>
<organism evidence="2 3">
    <name type="scientific">Labrus bergylta</name>
    <name type="common">ballan wrasse</name>
    <dbReference type="NCBI Taxonomy" id="56723"/>
    <lineage>
        <taxon>Eukaryota</taxon>
        <taxon>Metazoa</taxon>
        <taxon>Chordata</taxon>
        <taxon>Craniata</taxon>
        <taxon>Vertebrata</taxon>
        <taxon>Euteleostomi</taxon>
        <taxon>Actinopterygii</taxon>
        <taxon>Neopterygii</taxon>
        <taxon>Teleostei</taxon>
        <taxon>Neoteleostei</taxon>
        <taxon>Acanthomorphata</taxon>
        <taxon>Eupercaria</taxon>
        <taxon>Labriformes</taxon>
        <taxon>Labridae</taxon>
        <taxon>Labrus</taxon>
    </lineage>
</organism>
<reference evidence="2" key="1">
    <citation type="submission" date="2025-08" db="UniProtKB">
        <authorList>
            <consortium name="Ensembl"/>
        </authorList>
    </citation>
    <scope>IDENTIFICATION</scope>
</reference>
<keyword evidence="1" id="KW-0732">Signal</keyword>
<sequence>MEPETEITEFTVIAILQHFLFAVLVQSAPISSPSDLPPAFREAAERAKTLVDKILSDIPTVHTTTVNAEGLTLDPSTQIANLQMMMTTLGIPVAPVLKPLSERFTLEICVNRMSAGTKLYQGLLGVLSNKLSGLSDLKADLRDLLTHINKMKEVAQLGSSGADDQDHSPDLAFSPHGDYDVQVAVHLTLTQLRSFCHDLIRSLRAVASYRPRATGAR</sequence>
<name>A0A3Q3EZ92_9LABR</name>
<dbReference type="PANTHER" id="PTHR10511:SF2">
    <property type="entry name" value="GRANULOCYTE COLONY-STIMULATING FACTOR"/>
    <property type="match status" value="1"/>
</dbReference>
<evidence type="ECO:0000256" key="1">
    <source>
        <dbReference type="SAM" id="SignalP"/>
    </source>
</evidence>
<protein>
    <submittedName>
        <fullName evidence="2">Granulocyte colony-stimulating factor-like</fullName>
    </submittedName>
</protein>
<dbReference type="GeneTree" id="ENSGT00390000017328"/>
<reference evidence="2" key="2">
    <citation type="submission" date="2025-09" db="UniProtKB">
        <authorList>
            <consortium name="Ensembl"/>
        </authorList>
    </citation>
    <scope>IDENTIFICATION</scope>
</reference>
<dbReference type="InterPro" id="IPR040117">
    <property type="entry name" value="GCSF/MGF"/>
</dbReference>
<evidence type="ECO:0000313" key="3">
    <source>
        <dbReference type="Proteomes" id="UP000261660"/>
    </source>
</evidence>
<proteinExistence type="predicted"/>
<dbReference type="GO" id="GO:0005125">
    <property type="term" value="F:cytokine activity"/>
    <property type="evidence" value="ECO:0007669"/>
    <property type="project" value="InterPro"/>
</dbReference>
<feature type="chain" id="PRO_5018759841" evidence="1">
    <location>
        <begin position="28"/>
        <end position="217"/>
    </location>
</feature>
<accession>A0A3Q3EZ92</accession>